<dbReference type="HOGENOM" id="CLU_2958275_0_0_0"/>
<keyword evidence="3" id="KW-1185">Reference proteome</keyword>
<evidence type="ECO:0000256" key="1">
    <source>
        <dbReference type="SAM" id="MobiDB-lite"/>
    </source>
</evidence>
<evidence type="ECO:0000313" key="2">
    <source>
        <dbReference type="EMBL" id="CCB89114.1"/>
    </source>
</evidence>
<dbReference type="EMBL" id="FR872582">
    <property type="protein sequence ID" value="CCB89114.1"/>
    <property type="molecule type" value="Genomic_DNA"/>
</dbReference>
<dbReference type="RefSeq" id="WP_013943581.1">
    <property type="nucleotide sequence ID" value="NC_015713.1"/>
</dbReference>
<name>F8L8I5_SIMNZ</name>
<dbReference type="Proteomes" id="UP000000496">
    <property type="component" value="Chromosome gsn.131"/>
</dbReference>
<reference evidence="2 3" key="2">
    <citation type="journal article" date="2011" name="Mol. Biol. Evol.">
        <title>Unity in variety--the pan-genome of the Chlamydiae.</title>
        <authorList>
            <person name="Collingro A."/>
            <person name="Tischler P."/>
            <person name="Weinmaier T."/>
            <person name="Penz T."/>
            <person name="Heinz E."/>
            <person name="Brunham R.C."/>
            <person name="Read T.D."/>
            <person name="Bavoil P.M."/>
            <person name="Sachse K."/>
            <person name="Kahane S."/>
            <person name="Friedman M.G."/>
            <person name="Rattei T."/>
            <person name="Myers G.S."/>
            <person name="Horn M."/>
        </authorList>
    </citation>
    <scope>NUCLEOTIDE SEQUENCE [LARGE SCALE GENOMIC DNA]</scope>
    <source>
        <strain evidence="3">ATCC VR-1471 / Z</strain>
    </source>
</reference>
<proteinExistence type="predicted"/>
<accession>F8L8I5</accession>
<sequence>MQYEELIAETEEEGITNQTREKRLKELQEYIKSHNHLYDDHGSMIIGSRSHPPHLPKEE</sequence>
<protein>
    <submittedName>
        <fullName evidence="2">Uncharacterized protein</fullName>
    </submittedName>
</protein>
<reference key="1">
    <citation type="journal article" date="2011" name="Mol. Biol. Evol.">
        <title>Unity in variety -- the pan-genome of the Chlamydiae.</title>
        <authorList>
            <person name="Collingro A."/>
            <person name="Tischler P."/>
            <person name="Weinmaier T."/>
            <person name="Penz T."/>
            <person name="Heinz E."/>
            <person name="Brunham R.C."/>
            <person name="Read T.D."/>
            <person name="Bavoil P.M."/>
            <person name="Sachse K."/>
            <person name="Kahane S."/>
            <person name="Friedman M.G."/>
            <person name="Rattei T."/>
            <person name="Myers G.S.A."/>
            <person name="Horn M."/>
        </authorList>
    </citation>
    <scope>NUCLEOTIDE SEQUENCE</scope>
    <source>
        <strain>Z</strain>
    </source>
</reference>
<dbReference type="STRING" id="331113.SNE_A12370"/>
<dbReference type="KEGG" id="sng:SNE_A12370"/>
<organism evidence="2 3">
    <name type="scientific">Simkania negevensis (strain ATCC VR-1471 / DSM 27360 / Z)</name>
    <dbReference type="NCBI Taxonomy" id="331113"/>
    <lineage>
        <taxon>Bacteria</taxon>
        <taxon>Pseudomonadati</taxon>
        <taxon>Chlamydiota</taxon>
        <taxon>Chlamydiia</taxon>
        <taxon>Parachlamydiales</taxon>
        <taxon>Simkaniaceae</taxon>
        <taxon>Simkania</taxon>
    </lineage>
</organism>
<dbReference type="AlphaFoldDB" id="F8L8I5"/>
<evidence type="ECO:0000313" key="3">
    <source>
        <dbReference type="Proteomes" id="UP000000496"/>
    </source>
</evidence>
<feature type="region of interest" description="Disordered" evidence="1">
    <location>
        <begin position="40"/>
        <end position="59"/>
    </location>
</feature>
<gene>
    <name evidence="2" type="ordered locus">SNE_A12370</name>
</gene>